<accession>A0A1E5GDF9</accession>
<dbReference type="AlphaFoldDB" id="A0A1E5GDF9"/>
<dbReference type="Pfam" id="PF13508">
    <property type="entry name" value="Acetyltransf_7"/>
    <property type="match status" value="1"/>
</dbReference>
<proteinExistence type="predicted"/>
<name>A0A1E5GDF9_9ENTE</name>
<evidence type="ECO:0000256" key="2">
    <source>
        <dbReference type="ARBA" id="ARBA00023315"/>
    </source>
</evidence>
<evidence type="ECO:0000313" key="4">
    <source>
        <dbReference type="EMBL" id="OEG10766.1"/>
    </source>
</evidence>
<dbReference type="Gene3D" id="3.40.630.30">
    <property type="match status" value="1"/>
</dbReference>
<evidence type="ECO:0000256" key="1">
    <source>
        <dbReference type="ARBA" id="ARBA00022679"/>
    </source>
</evidence>
<gene>
    <name evidence="4" type="ORF">BCR21_10730</name>
</gene>
<dbReference type="PANTHER" id="PTHR43800:SF1">
    <property type="entry name" value="PEPTIDYL-LYSINE N-ACETYLTRANSFERASE YJAB"/>
    <property type="match status" value="1"/>
</dbReference>
<dbReference type="CDD" id="cd04301">
    <property type="entry name" value="NAT_SF"/>
    <property type="match status" value="1"/>
</dbReference>
<dbReference type="EMBL" id="MIJZ01000014">
    <property type="protein sequence ID" value="OEG10766.1"/>
    <property type="molecule type" value="Genomic_DNA"/>
</dbReference>
<keyword evidence="5" id="KW-1185">Reference proteome</keyword>
<dbReference type="GO" id="GO:0016747">
    <property type="term" value="F:acyltransferase activity, transferring groups other than amino-acyl groups"/>
    <property type="evidence" value="ECO:0007669"/>
    <property type="project" value="InterPro"/>
</dbReference>
<keyword evidence="1 4" id="KW-0808">Transferase</keyword>
<dbReference type="Proteomes" id="UP000094068">
    <property type="component" value="Unassembled WGS sequence"/>
</dbReference>
<keyword evidence="2" id="KW-0012">Acyltransferase</keyword>
<evidence type="ECO:0000313" key="5">
    <source>
        <dbReference type="Proteomes" id="UP000094068"/>
    </source>
</evidence>
<dbReference type="InterPro" id="IPR016181">
    <property type="entry name" value="Acyl_CoA_acyltransferase"/>
</dbReference>
<protein>
    <submittedName>
        <fullName evidence="4">GNAT family N-acetyltransferase</fullName>
    </submittedName>
</protein>
<dbReference type="OrthoDB" id="9789605at2"/>
<dbReference type="InterPro" id="IPR000182">
    <property type="entry name" value="GNAT_dom"/>
</dbReference>
<dbReference type="PANTHER" id="PTHR43800">
    <property type="entry name" value="PEPTIDYL-LYSINE N-ACETYLTRANSFERASE YJAB"/>
    <property type="match status" value="1"/>
</dbReference>
<sequence length="142" mass="16618">MIKKINTLTPFELEEIMKIWLTANCEAHPFIPESYWKDNLAFVREQLPQADLYTYSENNKIIAFLGMNENYIAGIFVLSNYRSKGIGQKLLNEAKRTHDTLSLSVYVRNQNAVKFYKKQGFKQINQQVDSTGELEYQLAWEK</sequence>
<dbReference type="SUPFAM" id="SSF55729">
    <property type="entry name" value="Acyl-CoA N-acyltransferases (Nat)"/>
    <property type="match status" value="1"/>
</dbReference>
<evidence type="ECO:0000259" key="3">
    <source>
        <dbReference type="PROSITE" id="PS51186"/>
    </source>
</evidence>
<comment type="caution">
    <text evidence="4">The sequence shown here is derived from an EMBL/GenBank/DDBJ whole genome shotgun (WGS) entry which is preliminary data.</text>
</comment>
<dbReference type="STRING" id="903984.BCR21_10730"/>
<reference evidence="5" key="1">
    <citation type="submission" date="2016-09" db="EMBL/GenBank/DDBJ databases">
        <authorList>
            <person name="Gulvik C.A."/>
        </authorList>
    </citation>
    <scope>NUCLEOTIDE SEQUENCE [LARGE SCALE GENOMIC DNA]</scope>
    <source>
        <strain evidence="5">DSM 23328</strain>
    </source>
</reference>
<dbReference type="PROSITE" id="PS51186">
    <property type="entry name" value="GNAT"/>
    <property type="match status" value="1"/>
</dbReference>
<feature type="domain" description="N-acetyltransferase" evidence="3">
    <location>
        <begin position="3"/>
        <end position="142"/>
    </location>
</feature>
<organism evidence="4 5">
    <name type="scientific">Enterococcus ureasiticus</name>
    <dbReference type="NCBI Taxonomy" id="903984"/>
    <lineage>
        <taxon>Bacteria</taxon>
        <taxon>Bacillati</taxon>
        <taxon>Bacillota</taxon>
        <taxon>Bacilli</taxon>
        <taxon>Lactobacillales</taxon>
        <taxon>Enterococcaceae</taxon>
        <taxon>Enterococcus</taxon>
    </lineage>
</organism>
<dbReference type="RefSeq" id="WP_069646521.1">
    <property type="nucleotide sequence ID" value="NZ_MIJZ01000014.1"/>
</dbReference>